<evidence type="ECO:0000313" key="4">
    <source>
        <dbReference type="EMBL" id="AKZ61521.1"/>
    </source>
</evidence>
<dbReference type="SUPFAM" id="SSF52096">
    <property type="entry name" value="ClpP/crotonase"/>
    <property type="match status" value="1"/>
</dbReference>
<dbReference type="InterPro" id="IPR014748">
    <property type="entry name" value="Enoyl-CoA_hydra_C"/>
</dbReference>
<dbReference type="CDD" id="cd06558">
    <property type="entry name" value="crotonase-like"/>
    <property type="match status" value="1"/>
</dbReference>
<evidence type="ECO:0000256" key="3">
    <source>
        <dbReference type="RuleBase" id="RU003707"/>
    </source>
</evidence>
<dbReference type="Pfam" id="PF00378">
    <property type="entry name" value="ECH_1"/>
    <property type="match status" value="1"/>
</dbReference>
<dbReference type="InterPro" id="IPR029045">
    <property type="entry name" value="ClpP/crotonase-like_dom_sf"/>
</dbReference>
<evidence type="ECO:0000256" key="1">
    <source>
        <dbReference type="ARBA" id="ARBA00005254"/>
    </source>
</evidence>
<evidence type="ECO:0000256" key="2">
    <source>
        <dbReference type="ARBA" id="ARBA00023239"/>
    </source>
</evidence>
<comment type="similarity">
    <text evidence="1 3">Belongs to the enoyl-CoA hydratase/isomerase family.</text>
</comment>
<accession>A0ABN4HW76</accession>
<keyword evidence="5" id="KW-1185">Reference proteome</keyword>
<organism evidence="4 5">
    <name type="scientific">Herbaspirillum hiltneri N3</name>
    <dbReference type="NCBI Taxonomy" id="1262470"/>
    <lineage>
        <taxon>Bacteria</taxon>
        <taxon>Pseudomonadati</taxon>
        <taxon>Pseudomonadota</taxon>
        <taxon>Betaproteobacteria</taxon>
        <taxon>Burkholderiales</taxon>
        <taxon>Oxalobacteraceae</taxon>
        <taxon>Herbaspirillum</taxon>
    </lineage>
</organism>
<dbReference type="PANTHER" id="PTHR11941:SF133">
    <property type="entry name" value="1,2-EPOXYPHENYLACETYL-COA ISOMERASE"/>
    <property type="match status" value="1"/>
</dbReference>
<gene>
    <name evidence="4" type="ORF">F506_01500</name>
</gene>
<proteinExistence type="inferred from homology"/>
<keyword evidence="2" id="KW-0456">Lyase</keyword>
<sequence>MQSIVTVERSGAVACVTMNQPERRNALAPEMREALTETLERLAGDIDCRAIILAGSDRSFCAGGDLSSLPAGDTLASRKRMTLAHRLLRTITDMSKPLIAAVDGTAFGAGMGLALACDYVLCSERARFCTAYSNVGLMADMGLLWSLPQRVSTGQVRRLLYTSAVVDGEEALHLGLADQLVRSDELQQAAFDLAVQFAAAPPLAVGLTKAALARLPGSLDTVMGLELDGQLQLFSSADFTEGRHAFLEKRRPHFQGR</sequence>
<dbReference type="EMBL" id="CP011409">
    <property type="protein sequence ID" value="AKZ61521.1"/>
    <property type="molecule type" value="Genomic_DNA"/>
</dbReference>
<name>A0ABN4HW76_9BURK</name>
<protein>
    <recommendedName>
        <fullName evidence="6">Enoyl-CoA hydratase/carnithine racemase</fullName>
    </recommendedName>
</protein>
<dbReference type="Gene3D" id="1.10.12.10">
    <property type="entry name" value="Lyase 2-enoyl-coa Hydratase, Chain A, domain 2"/>
    <property type="match status" value="1"/>
</dbReference>
<dbReference type="RefSeq" id="WP_053195025.1">
    <property type="nucleotide sequence ID" value="NZ_CP011409.1"/>
</dbReference>
<dbReference type="InterPro" id="IPR018376">
    <property type="entry name" value="Enoyl-CoA_hyd/isom_CS"/>
</dbReference>
<evidence type="ECO:0008006" key="6">
    <source>
        <dbReference type="Google" id="ProtNLM"/>
    </source>
</evidence>
<evidence type="ECO:0000313" key="5">
    <source>
        <dbReference type="Proteomes" id="UP000063429"/>
    </source>
</evidence>
<dbReference type="PANTHER" id="PTHR11941">
    <property type="entry name" value="ENOYL-COA HYDRATASE-RELATED"/>
    <property type="match status" value="1"/>
</dbReference>
<dbReference type="Gene3D" id="3.90.226.10">
    <property type="entry name" value="2-enoyl-CoA Hydratase, Chain A, domain 1"/>
    <property type="match status" value="1"/>
</dbReference>
<dbReference type="PROSITE" id="PS00166">
    <property type="entry name" value="ENOYL_COA_HYDRATASE"/>
    <property type="match status" value="1"/>
</dbReference>
<dbReference type="InterPro" id="IPR001753">
    <property type="entry name" value="Enoyl-CoA_hydra/iso"/>
</dbReference>
<reference evidence="5" key="1">
    <citation type="journal article" date="2015" name="Genome Announc.">
        <title>Complete Genome Sequence of Herbaspirillum hiltneri N3 (DSM 17495), Isolated from Surface-Sterilized Wheat Roots.</title>
        <authorList>
            <person name="Guizelini D."/>
            <person name="Saizaki P.M."/>
            <person name="Coimbra N.A."/>
            <person name="Weiss V.A."/>
            <person name="Faoro H."/>
            <person name="Sfeir M.Z."/>
            <person name="Baura V.A."/>
            <person name="Monteiro R.A."/>
            <person name="Chubatsu L.S."/>
            <person name="Souza E.M."/>
            <person name="Cruz L.M."/>
            <person name="Pedrosa F.O."/>
            <person name="Raittz R.T."/>
            <person name="Marchaukoski J.N."/>
            <person name="Steffens M.B."/>
        </authorList>
    </citation>
    <scope>NUCLEOTIDE SEQUENCE [LARGE SCALE GENOMIC DNA]</scope>
    <source>
        <strain evidence="5">N3</strain>
    </source>
</reference>
<dbReference type="Proteomes" id="UP000063429">
    <property type="component" value="Chromosome"/>
</dbReference>